<dbReference type="Proteomes" id="UP000326554">
    <property type="component" value="Unassembled WGS sequence"/>
</dbReference>
<sequence>MHYKAHTVKAAVETLTDLRERLASAESEVEGLRRLAETMPNGVNGKSFADSLPKAEADRDKAAANVADAAADLVKVEARTMQDVLRKVAALLAGDPPEGAFEALTSEAKRILEQDDPVIELAQRQMRIRDFLNSTPNMEESGWMPEDPRVGDAIDALIKLEREIEKTPPRTPEGLAMMLDVKWRETLDVTPGTDIWASIMDDPETRFLATLRYGAHTLAGRKRDFEKLD</sequence>
<name>A0A5J5GRH1_9RHOB</name>
<evidence type="ECO:0000313" key="2">
    <source>
        <dbReference type="EMBL" id="KAA9010158.1"/>
    </source>
</evidence>
<proteinExistence type="predicted"/>
<evidence type="ECO:0000313" key="3">
    <source>
        <dbReference type="Proteomes" id="UP000326554"/>
    </source>
</evidence>
<dbReference type="AlphaFoldDB" id="A0A5J5GRH1"/>
<evidence type="ECO:0000256" key="1">
    <source>
        <dbReference type="SAM" id="Coils"/>
    </source>
</evidence>
<gene>
    <name evidence="2" type="ORF">F3S47_02590</name>
</gene>
<reference evidence="2 3" key="1">
    <citation type="submission" date="2019-09" db="EMBL/GenBank/DDBJ databases">
        <authorList>
            <person name="Park J.-S."/>
            <person name="Choi H.-J."/>
        </authorList>
    </citation>
    <scope>NUCLEOTIDE SEQUENCE [LARGE SCALE GENOMIC DNA]</scope>
    <source>
        <strain evidence="2 3">176SS1-4</strain>
    </source>
</reference>
<keyword evidence="3" id="KW-1185">Reference proteome</keyword>
<feature type="coiled-coil region" evidence="1">
    <location>
        <begin position="8"/>
        <end position="35"/>
    </location>
</feature>
<dbReference type="RefSeq" id="WP_150443641.1">
    <property type="nucleotide sequence ID" value="NZ_VYQE01000001.1"/>
</dbReference>
<comment type="caution">
    <text evidence="2">The sequence shown here is derived from an EMBL/GenBank/DDBJ whole genome shotgun (WGS) entry which is preliminary data.</text>
</comment>
<accession>A0A5J5GRH1</accession>
<organism evidence="2 3">
    <name type="scientific">Histidinibacterium aquaticum</name>
    <dbReference type="NCBI Taxonomy" id="2613962"/>
    <lineage>
        <taxon>Bacteria</taxon>
        <taxon>Pseudomonadati</taxon>
        <taxon>Pseudomonadota</taxon>
        <taxon>Alphaproteobacteria</taxon>
        <taxon>Rhodobacterales</taxon>
        <taxon>Paracoccaceae</taxon>
        <taxon>Histidinibacterium</taxon>
    </lineage>
</organism>
<keyword evidence="1" id="KW-0175">Coiled coil</keyword>
<protein>
    <submittedName>
        <fullName evidence="2">Uncharacterized protein</fullName>
    </submittedName>
</protein>
<dbReference type="EMBL" id="VYQE01000001">
    <property type="protein sequence ID" value="KAA9010158.1"/>
    <property type="molecule type" value="Genomic_DNA"/>
</dbReference>